<proteinExistence type="predicted"/>
<evidence type="ECO:0000256" key="3">
    <source>
        <dbReference type="ARBA" id="ARBA00022722"/>
    </source>
</evidence>
<keyword evidence="2" id="KW-0548">Nucleotidyltransferase</keyword>
<accession>A0A1Q3D8S5</accession>
<comment type="caution">
    <text evidence="8">The sequence shown here is derived from an EMBL/GenBank/DDBJ whole genome shotgun (WGS) entry which is preliminary data.</text>
</comment>
<evidence type="ECO:0000256" key="4">
    <source>
        <dbReference type="ARBA" id="ARBA00022759"/>
    </source>
</evidence>
<dbReference type="SUPFAM" id="SSF56672">
    <property type="entry name" value="DNA/RNA polymerases"/>
    <property type="match status" value="1"/>
</dbReference>
<keyword evidence="6" id="KW-0695">RNA-directed DNA polymerase</keyword>
<dbReference type="PANTHER" id="PTHR48475">
    <property type="entry name" value="RIBONUCLEASE H"/>
    <property type="match status" value="1"/>
</dbReference>
<dbReference type="Pfam" id="PF17917">
    <property type="entry name" value="RT_RNaseH"/>
    <property type="match status" value="1"/>
</dbReference>
<evidence type="ECO:0000259" key="7">
    <source>
        <dbReference type="Pfam" id="PF17917"/>
    </source>
</evidence>
<dbReference type="Proteomes" id="UP000187406">
    <property type="component" value="Unassembled WGS sequence"/>
</dbReference>
<dbReference type="EMBL" id="BDDD01005110">
    <property type="protein sequence ID" value="GAV88864.1"/>
    <property type="molecule type" value="Genomic_DNA"/>
</dbReference>
<dbReference type="InterPro" id="IPR043502">
    <property type="entry name" value="DNA/RNA_pol_sf"/>
</dbReference>
<sequence length="184" mass="20997">MSKSKDGEDLYLYLAVTQGTVSAVLVREEDKVQRSVYYVRKVLNDAEGRYLEVEKYAYALIIVVRKLKPYFQTHTIKVLTNKPLRQVLAKPDTLGRLVKWSVKLGEYDVRYEARPVIKSQVLVDFVGDNTPTECMEEDFSENENGVWKLSVDGSSYVSESGAGLVLTSLDELRVCFEIWVQSDK</sequence>
<keyword evidence="5" id="KW-0378">Hydrolase</keyword>
<evidence type="ECO:0000313" key="8">
    <source>
        <dbReference type="EMBL" id="GAV88864.1"/>
    </source>
</evidence>
<dbReference type="InParanoid" id="A0A1Q3D8S5"/>
<dbReference type="GO" id="GO:0016787">
    <property type="term" value="F:hydrolase activity"/>
    <property type="evidence" value="ECO:0007669"/>
    <property type="project" value="UniProtKB-KW"/>
</dbReference>
<evidence type="ECO:0000256" key="6">
    <source>
        <dbReference type="ARBA" id="ARBA00022918"/>
    </source>
</evidence>
<keyword evidence="4" id="KW-0255">Endonuclease</keyword>
<gene>
    <name evidence="8" type="ORF">CFOL_v3_32285</name>
</gene>
<reference evidence="9" key="1">
    <citation type="submission" date="2016-04" db="EMBL/GenBank/DDBJ databases">
        <title>Cephalotus genome sequencing.</title>
        <authorList>
            <person name="Fukushima K."/>
            <person name="Hasebe M."/>
            <person name="Fang X."/>
        </authorList>
    </citation>
    <scope>NUCLEOTIDE SEQUENCE [LARGE SCALE GENOMIC DNA]</scope>
    <source>
        <strain evidence="9">cv. St1</strain>
    </source>
</reference>
<evidence type="ECO:0000313" key="9">
    <source>
        <dbReference type="Proteomes" id="UP000187406"/>
    </source>
</evidence>
<dbReference type="PANTHER" id="PTHR48475:SF2">
    <property type="entry name" value="RIBONUCLEASE H"/>
    <property type="match status" value="1"/>
</dbReference>
<dbReference type="AlphaFoldDB" id="A0A1Q3D8S5"/>
<keyword evidence="1" id="KW-0808">Transferase</keyword>
<name>A0A1Q3D8S5_CEPFO</name>
<evidence type="ECO:0000256" key="5">
    <source>
        <dbReference type="ARBA" id="ARBA00022801"/>
    </source>
</evidence>
<keyword evidence="3" id="KW-0540">Nuclease</keyword>
<organism evidence="8 9">
    <name type="scientific">Cephalotus follicularis</name>
    <name type="common">Albany pitcher plant</name>
    <dbReference type="NCBI Taxonomy" id="3775"/>
    <lineage>
        <taxon>Eukaryota</taxon>
        <taxon>Viridiplantae</taxon>
        <taxon>Streptophyta</taxon>
        <taxon>Embryophyta</taxon>
        <taxon>Tracheophyta</taxon>
        <taxon>Spermatophyta</taxon>
        <taxon>Magnoliopsida</taxon>
        <taxon>eudicotyledons</taxon>
        <taxon>Gunneridae</taxon>
        <taxon>Pentapetalae</taxon>
        <taxon>rosids</taxon>
        <taxon>fabids</taxon>
        <taxon>Oxalidales</taxon>
        <taxon>Cephalotaceae</taxon>
        <taxon>Cephalotus</taxon>
    </lineage>
</organism>
<dbReference type="GO" id="GO:0003964">
    <property type="term" value="F:RNA-directed DNA polymerase activity"/>
    <property type="evidence" value="ECO:0007669"/>
    <property type="project" value="UniProtKB-KW"/>
</dbReference>
<dbReference type="InterPro" id="IPR041373">
    <property type="entry name" value="RT_RNaseH"/>
</dbReference>
<protein>
    <recommendedName>
        <fullName evidence="7">Reverse transcriptase RNase H-like domain-containing protein</fullName>
    </recommendedName>
</protein>
<evidence type="ECO:0000256" key="2">
    <source>
        <dbReference type="ARBA" id="ARBA00022695"/>
    </source>
</evidence>
<evidence type="ECO:0000256" key="1">
    <source>
        <dbReference type="ARBA" id="ARBA00022679"/>
    </source>
</evidence>
<dbReference type="OrthoDB" id="1938451at2759"/>
<dbReference type="GO" id="GO:0004519">
    <property type="term" value="F:endonuclease activity"/>
    <property type="evidence" value="ECO:0007669"/>
    <property type="project" value="UniProtKB-KW"/>
</dbReference>
<keyword evidence="9" id="KW-1185">Reference proteome</keyword>
<feature type="domain" description="Reverse transcriptase RNase H-like" evidence="7">
    <location>
        <begin position="9"/>
        <end position="107"/>
    </location>
</feature>